<evidence type="ECO:0000313" key="2">
    <source>
        <dbReference type="EMBL" id="KXH82961.1"/>
    </source>
</evidence>
<organism evidence="2 3">
    <name type="scientific">Chryseobacterium kwangjuense</name>
    <dbReference type="NCBI Taxonomy" id="267125"/>
    <lineage>
        <taxon>Bacteria</taxon>
        <taxon>Pseudomonadati</taxon>
        <taxon>Bacteroidota</taxon>
        <taxon>Flavobacteriia</taxon>
        <taxon>Flavobacteriales</taxon>
        <taxon>Weeksellaceae</taxon>
        <taxon>Chryseobacterium group</taxon>
        <taxon>Chryseobacterium</taxon>
    </lineage>
</organism>
<evidence type="ECO:0000313" key="3">
    <source>
        <dbReference type="Proteomes" id="UP000070513"/>
    </source>
</evidence>
<gene>
    <name evidence="2" type="ORF">AU378_11020</name>
</gene>
<evidence type="ECO:0000256" key="1">
    <source>
        <dbReference type="SAM" id="Phobius"/>
    </source>
</evidence>
<name>A0A135WDL6_9FLAO</name>
<proteinExistence type="predicted"/>
<dbReference type="NCBIfam" id="TIGR03696">
    <property type="entry name" value="Rhs_assc_core"/>
    <property type="match status" value="1"/>
</dbReference>
<dbReference type="EMBL" id="LPUR01000011">
    <property type="protein sequence ID" value="KXH82961.1"/>
    <property type="molecule type" value="Genomic_DNA"/>
</dbReference>
<keyword evidence="1" id="KW-1133">Transmembrane helix</keyword>
<reference evidence="3" key="1">
    <citation type="submission" date="2015-12" db="EMBL/GenBank/DDBJ databases">
        <title>Genome sequence of a biocontrol rhizobacterium Chryseobacterium kwangjuense strain KJ1R5 isolated from pepper (Capsicum annuum L.).</title>
        <authorList>
            <person name="Jeong J.-J."/>
            <person name="Park H."/>
            <person name="Mannaa M."/>
            <person name="Sang M.K."/>
            <person name="Choi I.-G."/>
            <person name="Kim K.D."/>
        </authorList>
    </citation>
    <scope>NUCLEOTIDE SEQUENCE [LARGE SCALE GENOMIC DNA]</scope>
    <source>
        <strain evidence="3">KJ1R5</strain>
    </source>
</reference>
<keyword evidence="1" id="KW-0472">Membrane</keyword>
<accession>A0A135WDL6</accession>
<dbReference type="AlphaFoldDB" id="A0A135WDL6"/>
<feature type="transmembrane region" description="Helical" evidence="1">
    <location>
        <begin position="49"/>
        <end position="82"/>
    </location>
</feature>
<dbReference type="Gene3D" id="2.180.10.10">
    <property type="entry name" value="RHS repeat-associated core"/>
    <property type="match status" value="1"/>
</dbReference>
<dbReference type="InterPro" id="IPR022385">
    <property type="entry name" value="Rhs_assc_core"/>
</dbReference>
<evidence type="ECO:0008006" key="4">
    <source>
        <dbReference type="Google" id="ProtNLM"/>
    </source>
</evidence>
<reference evidence="2 3" key="2">
    <citation type="journal article" date="2016" name="Genome Announc.">
        <title>Draft Genome Sequence of a Biocontrol Rhizobacterium, Chryseobacterium kwangjuense Strain KJ1R5, Isolated from Pepper (Capsicum annuum).</title>
        <authorList>
            <person name="Jeong J.J."/>
            <person name="Park H."/>
            <person name="Park B.H."/>
            <person name="Mannaa M."/>
            <person name="Sang M.K."/>
            <person name="Choi I.G."/>
            <person name="Kim K.D."/>
        </authorList>
    </citation>
    <scope>NUCLEOTIDE SEQUENCE [LARGE SCALE GENOMIC DNA]</scope>
    <source>
        <strain evidence="2 3">KJ1R5</strain>
    </source>
</reference>
<sequence>MNGRLYDPLLRRFLNADENIQDPTNTQNYNKYGYILNNPLMFNDPSGEVIFAFIAAWGVSALWGTIISGAIIGAAIGAGMYAERSIISGNWSWGAFAKSILLGTVSGAVGAGVSTLFQAGSIIGGAMAGMAGGFSQGVLNTVIGQANWNGIWQGAITGFLGGGAAMIGGGTVAANIAWGAGTGAIVGGVGSTLAGGNFWEGALPGAITGAAFAVATSGIEMIKNYKDGYGFKTNTGVVKSLVNQANVNGTIDSIAAQRAIDFVQNRYNLKDAKMTYDGTYDGFGVTNLTTGNIRIGDTAFISASMFKATISHEYYHSTLDRIYTLDKGYTWADPRGIFSRDGYLGYK</sequence>
<keyword evidence="1" id="KW-0812">Transmembrane</keyword>
<protein>
    <recommendedName>
        <fullName evidence="4">Bacterial toxin 23 domain-containing protein</fullName>
    </recommendedName>
</protein>
<comment type="caution">
    <text evidence="2">The sequence shown here is derived from an EMBL/GenBank/DDBJ whole genome shotgun (WGS) entry which is preliminary data.</text>
</comment>
<dbReference type="OrthoDB" id="6225685at2"/>
<dbReference type="Proteomes" id="UP000070513">
    <property type="component" value="Unassembled WGS sequence"/>
</dbReference>